<protein>
    <recommendedName>
        <fullName evidence="3">Esterase</fullName>
    </recommendedName>
</protein>
<dbReference type="InterPro" id="IPR014586">
    <property type="entry name" value="UCP033909"/>
</dbReference>
<name>A0A2G1QSE1_9HYPH</name>
<dbReference type="EMBL" id="PDVP01000002">
    <property type="protein sequence ID" value="PHP68399.1"/>
    <property type="molecule type" value="Genomic_DNA"/>
</dbReference>
<dbReference type="Gene3D" id="3.40.50.1820">
    <property type="entry name" value="alpha/beta hydrolase"/>
    <property type="match status" value="1"/>
</dbReference>
<dbReference type="PIRSF" id="PIRSF033909">
    <property type="entry name" value="UCP033909"/>
    <property type="match status" value="1"/>
</dbReference>
<evidence type="ECO:0008006" key="3">
    <source>
        <dbReference type="Google" id="ProtNLM"/>
    </source>
</evidence>
<reference evidence="1 2" key="1">
    <citation type="submission" date="2017-10" db="EMBL/GenBank/DDBJ databases">
        <title>Sedimentibacterium mangrovi gen. nov., sp. nov., a novel member of family Phyllobacteriacea isolated from mangrove sediment.</title>
        <authorList>
            <person name="Liao H."/>
            <person name="Tian Y."/>
        </authorList>
    </citation>
    <scope>NUCLEOTIDE SEQUENCE [LARGE SCALE GENOMIC DNA]</scope>
    <source>
        <strain evidence="1 2">X9-2-2</strain>
    </source>
</reference>
<accession>A0A2G1QSE1</accession>
<dbReference type="Pfam" id="PF05990">
    <property type="entry name" value="DUF900"/>
    <property type="match status" value="1"/>
</dbReference>
<dbReference type="InterPro" id="IPR010297">
    <property type="entry name" value="DUF900_hydrolase"/>
</dbReference>
<organism evidence="1 2">
    <name type="scientific">Zhengella mangrovi</name>
    <dbReference type="NCBI Taxonomy" id="1982044"/>
    <lineage>
        <taxon>Bacteria</taxon>
        <taxon>Pseudomonadati</taxon>
        <taxon>Pseudomonadota</taxon>
        <taxon>Alphaproteobacteria</taxon>
        <taxon>Hyphomicrobiales</taxon>
        <taxon>Notoacmeibacteraceae</taxon>
        <taxon>Zhengella</taxon>
    </lineage>
</organism>
<keyword evidence="2" id="KW-1185">Reference proteome</keyword>
<evidence type="ECO:0000313" key="1">
    <source>
        <dbReference type="EMBL" id="PHP68399.1"/>
    </source>
</evidence>
<evidence type="ECO:0000313" key="2">
    <source>
        <dbReference type="Proteomes" id="UP000221168"/>
    </source>
</evidence>
<dbReference type="SUPFAM" id="SSF53474">
    <property type="entry name" value="alpha/beta-Hydrolases"/>
    <property type="match status" value="1"/>
</dbReference>
<dbReference type="InterPro" id="IPR029058">
    <property type="entry name" value="AB_hydrolase_fold"/>
</dbReference>
<dbReference type="PANTHER" id="PTHR36513:SF1">
    <property type="entry name" value="TRANSMEMBRANE PROTEIN"/>
    <property type="match status" value="1"/>
</dbReference>
<dbReference type="AlphaFoldDB" id="A0A2G1QSE1"/>
<comment type="caution">
    <text evidence="1">The sequence shown here is derived from an EMBL/GenBank/DDBJ whole genome shotgun (WGS) entry which is preliminary data.</text>
</comment>
<dbReference type="PANTHER" id="PTHR36513">
    <property type="entry name" value="ABC TRANSMEMBRANE TYPE-1 DOMAIN-CONTAINING PROTEIN"/>
    <property type="match status" value="1"/>
</dbReference>
<proteinExistence type="predicted"/>
<gene>
    <name evidence="1" type="ORF">CSC94_05015</name>
</gene>
<sequence length="387" mass="41591">MPHSARVRLTLLALVALLIPLAGCASDVAVRRITSPQAMAAGIPQGATQHRILVATTRAADPDPDILFSGERHPGLNFAEITVSVPPDHQTGETERVSRGLPDPAKHFVATAIRPVSSADAFEKAAAAGGKDDVLVFVHGYRNTFADALFRITQIVHDTGFQGTAILFSWASRGRALDYIYDRDSATAARDALEETLRLAEKARPRRIDIIAHSMGTWVTMEALRQLKIANDPTLGGRLGDVILASPDISADVFKAQMQRYGKPKTPFFVLLSRDDRALQVSQVLAGNKPRLGAYANDKEIAELGVVVVDLTEAGSSGINHTKFAQNPQLVTMLGARLRGGEKFQPDRNRLGDSLLSLGVGVGSVLESTARVIITTPQAVFQTALPQ</sequence>
<dbReference type="OrthoDB" id="9797755at2"/>
<dbReference type="Proteomes" id="UP000221168">
    <property type="component" value="Unassembled WGS sequence"/>
</dbReference>